<keyword evidence="6" id="KW-1185">Reference proteome</keyword>
<dbReference type="InterPro" id="IPR001360">
    <property type="entry name" value="Glyco_hydro_1"/>
</dbReference>
<dbReference type="PANTHER" id="PTHR10353:SF139">
    <property type="entry name" value="6-PHOSPHO-BETA-GLUCOSIDASE GMUD"/>
    <property type="match status" value="1"/>
</dbReference>
<name>A0A2I1M6C7_9FIRM</name>
<sequence length="460" mass="54379">MIKFPKGFLYGTATSATQSEGAGNIDNKSENIWDYWYKIDPYKFYKQVGPSKTTDIYNNYKTDVDLLEETGQNVYRTSINWTRLIPDIDGNINQKAVSFYRDYFSRIRKKNITLYINLFHFDLPMYLMDIGGWTNKKTVEAYKEYARKCFELFDDLVDGWFTFNEPIVQVECQYLYGYHYPADVDPKKAVQAAFNTQLASALAIKNYKEMDFNKKIGIILNLTPAYPRSNNDGDLKAAEMAELINKSSFLDPSVFGKYPEKLINLIKKEKLTPEYSEEELEIIKENTIDFLGVNYYQPLRVRENPYQYKEDALFMPRKYYLTYDMPGKRMNPYRGWEIYPKALYDIAINIRDNYKNIEWIVSENGMGVENEERFRENGQIKDDYRIDFIKEHLYWLSKAISEGANCKGYQLWTFIDCWSWLNAYKNRYGLVELDLNTGQRKIKKSGQWFKKLSENNGFEL</sequence>
<proteinExistence type="inferred from homology"/>
<dbReference type="Gene3D" id="3.20.20.80">
    <property type="entry name" value="Glycosidases"/>
    <property type="match status" value="1"/>
</dbReference>
<evidence type="ECO:0000313" key="5">
    <source>
        <dbReference type="EMBL" id="PKZ15692.1"/>
    </source>
</evidence>
<dbReference type="PANTHER" id="PTHR10353">
    <property type="entry name" value="GLYCOSYL HYDROLASE"/>
    <property type="match status" value="1"/>
</dbReference>
<dbReference type="SUPFAM" id="SSF51445">
    <property type="entry name" value="(Trans)glycosidases"/>
    <property type="match status" value="1"/>
</dbReference>
<dbReference type="Pfam" id="PF00232">
    <property type="entry name" value="Glyco_hydro_1"/>
    <property type="match status" value="1"/>
</dbReference>
<dbReference type="Proteomes" id="UP000234335">
    <property type="component" value="Unassembled WGS sequence"/>
</dbReference>
<evidence type="ECO:0000256" key="3">
    <source>
        <dbReference type="ARBA" id="ARBA00023295"/>
    </source>
</evidence>
<evidence type="ECO:0000256" key="4">
    <source>
        <dbReference type="RuleBase" id="RU003690"/>
    </source>
</evidence>
<accession>A0A2I1M6C7</accession>
<evidence type="ECO:0000313" key="6">
    <source>
        <dbReference type="Proteomes" id="UP000234335"/>
    </source>
</evidence>
<protein>
    <submittedName>
        <fullName evidence="5">6-phospho-beta-glucosidase</fullName>
    </submittedName>
</protein>
<dbReference type="GO" id="GO:0005829">
    <property type="term" value="C:cytosol"/>
    <property type="evidence" value="ECO:0007669"/>
    <property type="project" value="TreeGrafter"/>
</dbReference>
<evidence type="ECO:0000256" key="2">
    <source>
        <dbReference type="ARBA" id="ARBA00022801"/>
    </source>
</evidence>
<dbReference type="FunFam" id="3.20.20.80:FF:000004">
    <property type="entry name" value="Beta-glucosidase 6-phospho-beta-glucosidase"/>
    <property type="match status" value="1"/>
</dbReference>
<keyword evidence="2" id="KW-0378">Hydrolase</keyword>
<comment type="similarity">
    <text evidence="1 4">Belongs to the glycosyl hydrolase 1 family.</text>
</comment>
<dbReference type="GO" id="GO:0008422">
    <property type="term" value="F:beta-glucosidase activity"/>
    <property type="evidence" value="ECO:0007669"/>
    <property type="project" value="TreeGrafter"/>
</dbReference>
<comment type="caution">
    <text evidence="5">The sequence shown here is derived from an EMBL/GenBank/DDBJ whole genome shotgun (WGS) entry which is preliminary data.</text>
</comment>
<reference evidence="5 6" key="1">
    <citation type="submission" date="2017-12" db="EMBL/GenBank/DDBJ databases">
        <title>Phylogenetic diversity of female urinary microbiome.</title>
        <authorList>
            <person name="Thomas-White K."/>
            <person name="Wolfe A.J."/>
        </authorList>
    </citation>
    <scope>NUCLEOTIDE SEQUENCE [LARGE SCALE GENOMIC DNA]</scope>
    <source>
        <strain evidence="5 6">UMB0119</strain>
    </source>
</reference>
<gene>
    <name evidence="5" type="ORF">CYJ34_07780</name>
</gene>
<evidence type="ECO:0000256" key="1">
    <source>
        <dbReference type="ARBA" id="ARBA00010838"/>
    </source>
</evidence>
<dbReference type="EMBL" id="PKGS01000006">
    <property type="protein sequence ID" value="PKZ15692.1"/>
    <property type="molecule type" value="Genomic_DNA"/>
</dbReference>
<dbReference type="GO" id="GO:0016052">
    <property type="term" value="P:carbohydrate catabolic process"/>
    <property type="evidence" value="ECO:0007669"/>
    <property type="project" value="TreeGrafter"/>
</dbReference>
<organism evidence="5 6">
    <name type="scientific">Anaerococcus octavius</name>
    <dbReference type="NCBI Taxonomy" id="54007"/>
    <lineage>
        <taxon>Bacteria</taxon>
        <taxon>Bacillati</taxon>
        <taxon>Bacillota</taxon>
        <taxon>Tissierellia</taxon>
        <taxon>Tissierellales</taxon>
        <taxon>Peptoniphilaceae</taxon>
        <taxon>Anaerococcus</taxon>
    </lineage>
</organism>
<keyword evidence="3" id="KW-0326">Glycosidase</keyword>
<dbReference type="AlphaFoldDB" id="A0A2I1M6C7"/>
<dbReference type="RefSeq" id="WP_101540710.1">
    <property type="nucleotide sequence ID" value="NZ_CALTZC010000001.1"/>
</dbReference>
<dbReference type="PRINTS" id="PR00131">
    <property type="entry name" value="GLHYDRLASE1"/>
</dbReference>
<dbReference type="InterPro" id="IPR017853">
    <property type="entry name" value="GH"/>
</dbReference>